<dbReference type="GO" id="GO:0005829">
    <property type="term" value="C:cytosol"/>
    <property type="evidence" value="ECO:0007669"/>
    <property type="project" value="TreeGrafter"/>
</dbReference>
<sequence length="276" mass="30434">MDIKLIAIDMDGTLVDDEKQIPEENLKALKECSDRGIEIVPATGRTMKGIPEKLKELAGVRYGITVNGAVVADLKREKVISTCRLSAELAVEVMTMAKESGDDIMYDAYVDGIGYTSEEFYDQFPRFIHSEALARLLMGARRAVPDHIQWIWEHADEVDKINMFFISQEARERMRRLLQQNPGLWVSSSLPCNLEINAAGADKGGALVRLADYLGISRDATMAFGDGENDLTMIQKAGMGVAMENGIPSVKEAADYITVSNEEAGVAAAIRRFVLK</sequence>
<dbReference type="GO" id="GO:0000287">
    <property type="term" value="F:magnesium ion binding"/>
    <property type="evidence" value="ECO:0007669"/>
    <property type="project" value="TreeGrafter"/>
</dbReference>
<dbReference type="Gene3D" id="3.40.50.1000">
    <property type="entry name" value="HAD superfamily/HAD-like"/>
    <property type="match status" value="1"/>
</dbReference>
<protein>
    <submittedName>
        <fullName evidence="1">HAD family phosphatase</fullName>
    </submittedName>
</protein>
<dbReference type="Gene3D" id="3.30.1240.10">
    <property type="match status" value="1"/>
</dbReference>
<organism evidence="1 2">
    <name type="scientific">Candidatus Copromonas faecavium</name>
    <name type="common">nom. illeg.</name>
    <dbReference type="NCBI Taxonomy" id="2840740"/>
    <lineage>
        <taxon>Bacteria</taxon>
        <taxon>Bacillati</taxon>
        <taxon>Bacillota</taxon>
        <taxon>Clostridia</taxon>
        <taxon>Lachnospirales</taxon>
        <taxon>Lachnospiraceae</taxon>
        <taxon>Candidatus Copromonas (nom. illeg.)</taxon>
    </lineage>
</organism>
<dbReference type="SFLD" id="SFLDS00003">
    <property type="entry name" value="Haloacid_Dehalogenase"/>
    <property type="match status" value="1"/>
</dbReference>
<dbReference type="SFLD" id="SFLDG01144">
    <property type="entry name" value="C2.B.4:_PGP_Like"/>
    <property type="match status" value="1"/>
</dbReference>
<evidence type="ECO:0000313" key="1">
    <source>
        <dbReference type="EMBL" id="HIR05442.1"/>
    </source>
</evidence>
<dbReference type="InterPro" id="IPR023214">
    <property type="entry name" value="HAD_sf"/>
</dbReference>
<proteinExistence type="predicted"/>
<accession>A0A9D1A3K3</accession>
<dbReference type="InterPro" id="IPR006379">
    <property type="entry name" value="HAD-SF_hydro_IIB"/>
</dbReference>
<reference evidence="1" key="2">
    <citation type="journal article" date="2021" name="PeerJ">
        <title>Extensive microbial diversity within the chicken gut microbiome revealed by metagenomics and culture.</title>
        <authorList>
            <person name="Gilroy R."/>
            <person name="Ravi A."/>
            <person name="Getino M."/>
            <person name="Pursley I."/>
            <person name="Horton D.L."/>
            <person name="Alikhan N.F."/>
            <person name="Baker D."/>
            <person name="Gharbi K."/>
            <person name="Hall N."/>
            <person name="Watson M."/>
            <person name="Adriaenssens E.M."/>
            <person name="Foster-Nyarko E."/>
            <person name="Jarju S."/>
            <person name="Secka A."/>
            <person name="Antonio M."/>
            <person name="Oren A."/>
            <person name="Chaudhuri R.R."/>
            <person name="La Ragione R."/>
            <person name="Hildebrand F."/>
            <person name="Pallen M.J."/>
        </authorList>
    </citation>
    <scope>NUCLEOTIDE SEQUENCE</scope>
    <source>
        <strain evidence="1">CHK180-2868</strain>
    </source>
</reference>
<dbReference type="NCBIfam" id="TIGR00099">
    <property type="entry name" value="Cof-subfamily"/>
    <property type="match status" value="1"/>
</dbReference>
<dbReference type="PANTHER" id="PTHR10000:SF55">
    <property type="entry name" value="5-AMINO-6-(5-PHOSPHO-D-RIBITYLAMINO)URACIL PHOSPHATASE YCSE"/>
    <property type="match status" value="1"/>
</dbReference>
<dbReference type="PROSITE" id="PS01229">
    <property type="entry name" value="COF_2"/>
    <property type="match status" value="1"/>
</dbReference>
<dbReference type="Pfam" id="PF08282">
    <property type="entry name" value="Hydrolase_3"/>
    <property type="match status" value="1"/>
</dbReference>
<dbReference type="EMBL" id="DVGC01000029">
    <property type="protein sequence ID" value="HIR05442.1"/>
    <property type="molecule type" value="Genomic_DNA"/>
</dbReference>
<dbReference type="Proteomes" id="UP000824250">
    <property type="component" value="Unassembled WGS sequence"/>
</dbReference>
<dbReference type="SFLD" id="SFLDG01140">
    <property type="entry name" value="C2.B:_Phosphomannomutase_and_P"/>
    <property type="match status" value="1"/>
</dbReference>
<comment type="caution">
    <text evidence="1">The sequence shown here is derived from an EMBL/GenBank/DDBJ whole genome shotgun (WGS) entry which is preliminary data.</text>
</comment>
<dbReference type="SUPFAM" id="SSF56784">
    <property type="entry name" value="HAD-like"/>
    <property type="match status" value="1"/>
</dbReference>
<dbReference type="PANTHER" id="PTHR10000">
    <property type="entry name" value="PHOSPHOSERINE PHOSPHATASE"/>
    <property type="match status" value="1"/>
</dbReference>
<gene>
    <name evidence="1" type="ORF">IAB28_05695</name>
</gene>
<dbReference type="AlphaFoldDB" id="A0A9D1A3K3"/>
<dbReference type="NCBIfam" id="TIGR01484">
    <property type="entry name" value="HAD-SF-IIB"/>
    <property type="match status" value="1"/>
</dbReference>
<dbReference type="PRINTS" id="PR00119">
    <property type="entry name" value="CATATPASE"/>
</dbReference>
<dbReference type="InterPro" id="IPR036412">
    <property type="entry name" value="HAD-like_sf"/>
</dbReference>
<dbReference type="CDD" id="cd07516">
    <property type="entry name" value="HAD_Pase"/>
    <property type="match status" value="1"/>
</dbReference>
<name>A0A9D1A3K3_9FIRM</name>
<evidence type="ECO:0000313" key="2">
    <source>
        <dbReference type="Proteomes" id="UP000824250"/>
    </source>
</evidence>
<reference evidence="1" key="1">
    <citation type="submission" date="2020-10" db="EMBL/GenBank/DDBJ databases">
        <authorList>
            <person name="Gilroy R."/>
        </authorList>
    </citation>
    <scope>NUCLEOTIDE SEQUENCE</scope>
    <source>
        <strain evidence="1">CHK180-2868</strain>
    </source>
</reference>
<dbReference type="GO" id="GO:0016791">
    <property type="term" value="F:phosphatase activity"/>
    <property type="evidence" value="ECO:0007669"/>
    <property type="project" value="TreeGrafter"/>
</dbReference>
<dbReference type="InterPro" id="IPR000150">
    <property type="entry name" value="Cof"/>
</dbReference>